<sequence>MVAAVVVLASLQPPSSVARAAESGDERAWVVADLLSGSPSVRRAAEAALLGSDEDVQAFLESGRAEAVRADERAAARVLAGMDGPAMRTAAQDALAGSDEDVSAFVEGGWKPAWAADERVRAFRWVESGGPTVRAAAEEALAGAPEELTEFLAQGRHAALFADDRLAVTRMLTGGVNNSGPVLDAAAQQALAGSAQDLREFVESGQFVARARDEELASVRSLVEQAKEAGETTSREALAATEWSGRASAAAQEAKEAAQEAAQEAAAAGGDAGRASAAAGRAADAARGAADAARDAVGASNAAMRAARVASDAARKATTAASLTARAAARAQRAAADARTDADKASAARAAAESARDAAAKAREMAQVRAERDRALAQAKAAATAAKSASANADAAAVAADSAAGHAGVSAEQAARSRAAAARAQQLASAAARAADRAYQFAVAAAKASEEAFDFAAQAAAHAEAAADAAEAAAEAAGDAANAAQESAKHAAAAVEAANTAVAAANRAVELETLARQEDETRLEEATEQGVLAAQEQLAVEQEADLAAGDLLAWNRELLWDTAEEDRVDPATRQLLDEATAADASTDVVLDRGRRAAVNLLTTGGEWTRAAAAEALAGGEVELRSWLTGGRRVAVGQDDRARVWHLTDVLPDGDEKVAAQAALAGDDAAVEQFLRTRDYPGKFFNDRLAIYRILGGAGPSVTTAAQQALSGSAADMHAFLRQGQHVARGADERLAVFQTMDAGGPQVKAAGQVALAGPASFVSYFLTVSRYQAAQRDQEQAAHVAAVKALIAEAQQYAQTALADAAEAQRVAADAAGKAAEAQAYAQQAIDAANTAAGHANDAADSASAAKASADQAAQSATTARNAAASAQASADKAAKSAATATAASERASVDAQYAYQAKEDARAAALAAGEDALAADLAAREAVSTYLTKVEEWEAARRSTEPGSGPDGTGTALDQYRTWGCFTDIENLNSDCAKVAADFASALRTPALCNVPANSGRPGCRMVGDLEEFVQENPDLMLDMLQFALMACGLAPVVGEACDGVDAAVSFSRGDWVGGFLSVGAMVPVAGWVATGAKGVRAEDKLRDMQRIADAFAKGCKKSSFIPGTKVLLADGTSTPIEKITTGDIVTATDTVNGTTTGKAVIATIASVGTKNLVDITIDTDGDSGTNTATITATNNHPFWLPEKHSWVPAGELTAGNQLRVIGSALAPITVIAKSVSDARVHNLTIKDLHTYYVLAGDIPVLVSNANCVPHTKWFPTRGAAFREAKRDLGIPNSQVHDELRITPMTNAQGKQIMNPDGTPVNTREYIFTRGDGSQVIIQDHSAGHYFNEGGVGDQGPHINVRPIDKPRNGKVPGTAQHYNY</sequence>
<keyword evidence="1" id="KW-0175">Coiled coil</keyword>
<feature type="domain" description="Hint" evidence="3">
    <location>
        <begin position="1103"/>
        <end position="1208"/>
    </location>
</feature>
<gene>
    <name evidence="4" type="ORF">FB564_3052</name>
</gene>
<name>A0A542XPW4_SALAC</name>
<reference evidence="4 5" key="1">
    <citation type="submission" date="2019-06" db="EMBL/GenBank/DDBJ databases">
        <title>Sequencing the genomes of 1000 actinobacteria strains.</title>
        <authorList>
            <person name="Klenk H.-P."/>
        </authorList>
    </citation>
    <scope>NUCLEOTIDE SEQUENCE [LARGE SCALE GENOMIC DNA]</scope>
    <source>
        <strain evidence="4 5">DSM 44819</strain>
    </source>
</reference>
<feature type="coiled-coil region" evidence="1">
    <location>
        <begin position="328"/>
        <end position="378"/>
    </location>
</feature>
<dbReference type="EMBL" id="VFOL01000001">
    <property type="protein sequence ID" value="TQL37881.1"/>
    <property type="molecule type" value="Genomic_DNA"/>
</dbReference>
<dbReference type="PANTHER" id="PTHR23242">
    <property type="entry name" value="TRANSCRIPTION FACTOR HOXA13"/>
    <property type="match status" value="1"/>
</dbReference>
<dbReference type="RefSeq" id="WP_282958735.1">
    <property type="nucleotide sequence ID" value="NZ_BOQM01000017.1"/>
</dbReference>
<accession>A0A542XPW4</accession>
<dbReference type="Pfam" id="PF07591">
    <property type="entry name" value="PT-HINT"/>
    <property type="match status" value="1"/>
</dbReference>
<evidence type="ECO:0000256" key="1">
    <source>
        <dbReference type="SAM" id="Coils"/>
    </source>
</evidence>
<evidence type="ECO:0000259" key="3">
    <source>
        <dbReference type="SMART" id="SM00306"/>
    </source>
</evidence>
<dbReference type="InterPro" id="IPR028048">
    <property type="entry name" value="Tox-HNH-EHHH"/>
</dbReference>
<comment type="caution">
    <text evidence="4">The sequence shown here is derived from an EMBL/GenBank/DDBJ whole genome shotgun (WGS) entry which is preliminary data.</text>
</comment>
<dbReference type="CDD" id="cd20745">
    <property type="entry name" value="FIX_RhsA_AHH_HNH-like"/>
    <property type="match status" value="1"/>
</dbReference>
<evidence type="ECO:0000313" key="4">
    <source>
        <dbReference type="EMBL" id="TQL37881.1"/>
    </source>
</evidence>
<evidence type="ECO:0000256" key="2">
    <source>
        <dbReference type="SAM" id="MobiDB-lite"/>
    </source>
</evidence>
<feature type="region of interest" description="Disordered" evidence="2">
    <location>
        <begin position="242"/>
        <end position="266"/>
    </location>
</feature>
<organism evidence="4 5">
    <name type="scientific">Salinispora arenicola</name>
    <dbReference type="NCBI Taxonomy" id="168697"/>
    <lineage>
        <taxon>Bacteria</taxon>
        <taxon>Bacillati</taxon>
        <taxon>Actinomycetota</taxon>
        <taxon>Actinomycetes</taxon>
        <taxon>Micromonosporales</taxon>
        <taxon>Micromonosporaceae</taxon>
        <taxon>Salinispora</taxon>
    </lineage>
</organism>
<evidence type="ECO:0000313" key="5">
    <source>
        <dbReference type="Proteomes" id="UP000315983"/>
    </source>
</evidence>
<dbReference type="InterPro" id="IPR036844">
    <property type="entry name" value="Hint_dom_sf"/>
</dbReference>
<dbReference type="GeneID" id="93772273"/>
<dbReference type="Pfam" id="PF15657">
    <property type="entry name" value="Tox-HNH-EHHH"/>
    <property type="match status" value="1"/>
</dbReference>
<dbReference type="SMART" id="SM00306">
    <property type="entry name" value="HintN"/>
    <property type="match status" value="1"/>
</dbReference>
<dbReference type="Gene3D" id="2.170.16.10">
    <property type="entry name" value="Hedgehog/Intein (Hint) domain"/>
    <property type="match status" value="1"/>
</dbReference>
<dbReference type="Proteomes" id="UP000315983">
    <property type="component" value="Unassembled WGS sequence"/>
</dbReference>
<protein>
    <submittedName>
        <fullName evidence="4">Intein</fullName>
    </submittedName>
</protein>
<proteinExistence type="predicted"/>
<dbReference type="InterPro" id="IPR005506">
    <property type="entry name" value="DUF312_ALF"/>
</dbReference>
<dbReference type="CDD" id="cd00081">
    <property type="entry name" value="Hint"/>
    <property type="match status" value="1"/>
</dbReference>
<dbReference type="SUPFAM" id="SSF51294">
    <property type="entry name" value="Hedgehog/intein (Hint) domain"/>
    <property type="match status" value="1"/>
</dbReference>
<dbReference type="InterPro" id="IPR003587">
    <property type="entry name" value="Hint_dom_N"/>
</dbReference>
<dbReference type="Pfam" id="PF03752">
    <property type="entry name" value="ALF"/>
    <property type="match status" value="7"/>
</dbReference>
<dbReference type="PANTHER" id="PTHR23242:SF9">
    <property type="entry name" value="TRANSCRIPTION FACTOR HOXA13"/>
    <property type="match status" value="1"/>
</dbReference>
<feature type="region of interest" description="Disordered" evidence="2">
    <location>
        <begin position="1347"/>
        <end position="1366"/>
    </location>
</feature>